<dbReference type="Proteomes" id="UP000799324">
    <property type="component" value="Unassembled WGS sequence"/>
</dbReference>
<dbReference type="PRINTS" id="PR00080">
    <property type="entry name" value="SDRFAMILY"/>
</dbReference>
<dbReference type="Gene3D" id="3.40.50.720">
    <property type="entry name" value="NAD(P)-binding Rossmann-like Domain"/>
    <property type="match status" value="1"/>
</dbReference>
<comment type="similarity">
    <text evidence="1 3">Belongs to the short-chain dehydrogenases/reductases (SDR) family.</text>
</comment>
<evidence type="ECO:0000256" key="1">
    <source>
        <dbReference type="ARBA" id="ARBA00006484"/>
    </source>
</evidence>
<evidence type="ECO:0000256" key="4">
    <source>
        <dbReference type="SAM" id="MobiDB-lite"/>
    </source>
</evidence>
<dbReference type="PANTHER" id="PTHR42901:SF1">
    <property type="entry name" value="ALCOHOL DEHYDROGENASE"/>
    <property type="match status" value="1"/>
</dbReference>
<dbReference type="SUPFAM" id="SSF51735">
    <property type="entry name" value="NAD(P)-binding Rossmann-fold domains"/>
    <property type="match status" value="1"/>
</dbReference>
<dbReference type="InterPro" id="IPR002347">
    <property type="entry name" value="SDR_fam"/>
</dbReference>
<dbReference type="CDD" id="cd05233">
    <property type="entry name" value="SDR_c"/>
    <property type="match status" value="1"/>
</dbReference>
<feature type="compositionally biased region" description="Polar residues" evidence="4">
    <location>
        <begin position="1"/>
        <end position="14"/>
    </location>
</feature>
<evidence type="ECO:0000313" key="5">
    <source>
        <dbReference type="EMBL" id="KAF2651725.1"/>
    </source>
</evidence>
<proteinExistence type="inferred from homology"/>
<dbReference type="EMBL" id="MU004419">
    <property type="protein sequence ID" value="KAF2651725.1"/>
    <property type="molecule type" value="Genomic_DNA"/>
</dbReference>
<dbReference type="AlphaFoldDB" id="A0A6A6SVC3"/>
<feature type="region of interest" description="Disordered" evidence="4">
    <location>
        <begin position="1"/>
        <end position="23"/>
    </location>
</feature>
<dbReference type="Pfam" id="PF00106">
    <property type="entry name" value="adh_short"/>
    <property type="match status" value="1"/>
</dbReference>
<dbReference type="InterPro" id="IPR036291">
    <property type="entry name" value="NAD(P)-bd_dom_sf"/>
</dbReference>
<dbReference type="PRINTS" id="PR00081">
    <property type="entry name" value="GDHRDH"/>
</dbReference>
<name>A0A6A6SVC3_9PLEO</name>
<evidence type="ECO:0000256" key="2">
    <source>
        <dbReference type="ARBA" id="ARBA00023002"/>
    </source>
</evidence>
<organism evidence="5 6">
    <name type="scientific">Lophiostoma macrostomum CBS 122681</name>
    <dbReference type="NCBI Taxonomy" id="1314788"/>
    <lineage>
        <taxon>Eukaryota</taxon>
        <taxon>Fungi</taxon>
        <taxon>Dikarya</taxon>
        <taxon>Ascomycota</taxon>
        <taxon>Pezizomycotina</taxon>
        <taxon>Dothideomycetes</taxon>
        <taxon>Pleosporomycetidae</taxon>
        <taxon>Pleosporales</taxon>
        <taxon>Lophiostomataceae</taxon>
        <taxon>Lophiostoma</taxon>
    </lineage>
</organism>
<protein>
    <submittedName>
        <fullName evidence="5">Oxidoreductase-like protein</fullName>
    </submittedName>
</protein>
<keyword evidence="2" id="KW-0560">Oxidoreductase</keyword>
<accession>A0A6A6SVC3</accession>
<evidence type="ECO:0000256" key="3">
    <source>
        <dbReference type="RuleBase" id="RU000363"/>
    </source>
</evidence>
<keyword evidence="6" id="KW-1185">Reference proteome</keyword>
<dbReference type="GO" id="GO:0016491">
    <property type="term" value="F:oxidoreductase activity"/>
    <property type="evidence" value="ECO:0007669"/>
    <property type="project" value="UniProtKB-KW"/>
</dbReference>
<evidence type="ECO:0000313" key="6">
    <source>
        <dbReference type="Proteomes" id="UP000799324"/>
    </source>
</evidence>
<sequence>MSQDPGQELQNNGKNFVPTIHNDTYPSIDSSKTDLSGKYVLITGASKGIGRAAAISYARAGASGIALGARSSLADVATAVKSAAKSVGKPEPKVVTLNLDIADRASVTAAAEQVSEAFDGKLDILVNNAGFLSPWKKLGETDPDLWWTDWEVNVKGLYLMTHAFLPLVLKSSHKVIINVASVGAHILGDGASSYQTSKLAVLRLCEFLQKEHGEEGLLVHGVQPGSVKTELALGGIPEAFHELLNDTVELGGDAFVWLSKERRDWLAGRYFNVAWDVDELEKKKDDIVKHELLKVRMAVTPFPS</sequence>
<reference evidence="5" key="1">
    <citation type="journal article" date="2020" name="Stud. Mycol.">
        <title>101 Dothideomycetes genomes: a test case for predicting lifestyles and emergence of pathogens.</title>
        <authorList>
            <person name="Haridas S."/>
            <person name="Albert R."/>
            <person name="Binder M."/>
            <person name="Bloem J."/>
            <person name="Labutti K."/>
            <person name="Salamov A."/>
            <person name="Andreopoulos B."/>
            <person name="Baker S."/>
            <person name="Barry K."/>
            <person name="Bills G."/>
            <person name="Bluhm B."/>
            <person name="Cannon C."/>
            <person name="Castanera R."/>
            <person name="Culley D."/>
            <person name="Daum C."/>
            <person name="Ezra D."/>
            <person name="Gonzalez J."/>
            <person name="Henrissat B."/>
            <person name="Kuo A."/>
            <person name="Liang C."/>
            <person name="Lipzen A."/>
            <person name="Lutzoni F."/>
            <person name="Magnuson J."/>
            <person name="Mondo S."/>
            <person name="Nolan M."/>
            <person name="Ohm R."/>
            <person name="Pangilinan J."/>
            <person name="Park H.-J."/>
            <person name="Ramirez L."/>
            <person name="Alfaro M."/>
            <person name="Sun H."/>
            <person name="Tritt A."/>
            <person name="Yoshinaga Y."/>
            <person name="Zwiers L.-H."/>
            <person name="Turgeon B."/>
            <person name="Goodwin S."/>
            <person name="Spatafora J."/>
            <person name="Crous P."/>
            <person name="Grigoriev I."/>
        </authorList>
    </citation>
    <scope>NUCLEOTIDE SEQUENCE</scope>
    <source>
        <strain evidence="5">CBS 122681</strain>
    </source>
</reference>
<gene>
    <name evidence="5" type="ORF">K491DRAFT_706884</name>
</gene>
<dbReference type="PANTHER" id="PTHR42901">
    <property type="entry name" value="ALCOHOL DEHYDROGENASE"/>
    <property type="match status" value="1"/>
</dbReference>
<dbReference type="OrthoDB" id="1933717at2759"/>